<dbReference type="InterPro" id="IPR052715">
    <property type="entry name" value="RAYT_transposase"/>
</dbReference>
<keyword evidence="3" id="KW-1185">Reference proteome</keyword>
<evidence type="ECO:0000313" key="2">
    <source>
        <dbReference type="EMBL" id="GAA3957531.1"/>
    </source>
</evidence>
<evidence type="ECO:0000313" key="3">
    <source>
        <dbReference type="Proteomes" id="UP001500742"/>
    </source>
</evidence>
<reference evidence="3" key="1">
    <citation type="journal article" date="2019" name="Int. J. Syst. Evol. Microbiol.">
        <title>The Global Catalogue of Microorganisms (GCM) 10K type strain sequencing project: providing services to taxonomists for standard genome sequencing and annotation.</title>
        <authorList>
            <consortium name="The Broad Institute Genomics Platform"/>
            <consortium name="The Broad Institute Genome Sequencing Center for Infectious Disease"/>
            <person name="Wu L."/>
            <person name="Ma J."/>
        </authorList>
    </citation>
    <scope>NUCLEOTIDE SEQUENCE [LARGE SCALE GENOMIC DNA]</scope>
    <source>
        <strain evidence="3">JCM 16601</strain>
    </source>
</reference>
<dbReference type="PANTHER" id="PTHR36966:SF1">
    <property type="entry name" value="REP-ASSOCIATED TYROSINE TRANSPOSASE"/>
    <property type="match status" value="1"/>
</dbReference>
<dbReference type="EMBL" id="BAAAZC010000002">
    <property type="protein sequence ID" value="GAA3957531.1"/>
    <property type="molecule type" value="Genomic_DNA"/>
</dbReference>
<dbReference type="SMART" id="SM01321">
    <property type="entry name" value="Y1_Tnp"/>
    <property type="match status" value="1"/>
</dbReference>
<proteinExistence type="predicted"/>
<name>A0ABP7P2N0_9SPHI</name>
<dbReference type="SUPFAM" id="SSF143422">
    <property type="entry name" value="Transposase IS200-like"/>
    <property type="match status" value="1"/>
</dbReference>
<organism evidence="2 3">
    <name type="scientific">Mucilaginibacter dorajii</name>
    <dbReference type="NCBI Taxonomy" id="692994"/>
    <lineage>
        <taxon>Bacteria</taxon>
        <taxon>Pseudomonadati</taxon>
        <taxon>Bacteroidota</taxon>
        <taxon>Sphingobacteriia</taxon>
        <taxon>Sphingobacteriales</taxon>
        <taxon>Sphingobacteriaceae</taxon>
        <taxon>Mucilaginibacter</taxon>
    </lineage>
</organism>
<dbReference type="Proteomes" id="UP001500742">
    <property type="component" value="Unassembled WGS sequence"/>
</dbReference>
<evidence type="ECO:0000259" key="1">
    <source>
        <dbReference type="SMART" id="SM01321"/>
    </source>
</evidence>
<dbReference type="Gene3D" id="3.30.70.1290">
    <property type="entry name" value="Transposase IS200-like"/>
    <property type="match status" value="1"/>
</dbReference>
<dbReference type="PANTHER" id="PTHR36966">
    <property type="entry name" value="REP-ASSOCIATED TYROSINE TRANSPOSASE"/>
    <property type="match status" value="1"/>
</dbReference>
<gene>
    <name evidence="2" type="ORF">GCM10022210_00900</name>
</gene>
<dbReference type="InterPro" id="IPR002686">
    <property type="entry name" value="Transposase_17"/>
</dbReference>
<feature type="domain" description="Transposase IS200-like" evidence="1">
    <location>
        <begin position="6"/>
        <end position="137"/>
    </location>
</feature>
<dbReference type="RefSeq" id="WP_259092816.1">
    <property type="nucleotide sequence ID" value="NZ_BAAAZC010000002.1"/>
</dbReference>
<dbReference type="InterPro" id="IPR036515">
    <property type="entry name" value="Transposase_17_sf"/>
</dbReference>
<protein>
    <submittedName>
        <fullName evidence="2">Transposase</fullName>
    </submittedName>
</protein>
<accession>A0ABP7P2N0</accession>
<sequence>MATINFDYHPQFFTATILEWKHLLRDNEFKDIIIKSLKFLSDEGSVVVYAFVIMPNHFHMIWQIQDGYKREVVQQRLMKFTAQQIKFRLLDSKNPLIDAFLVNAKDRKYQFWERNPLSVDLWSPKVFIQKLDYIHNNPLQPKWKLAQFPEDYKYSSARFYITGEDEFGFLRHHMG</sequence>
<comment type="caution">
    <text evidence="2">The sequence shown here is derived from an EMBL/GenBank/DDBJ whole genome shotgun (WGS) entry which is preliminary data.</text>
</comment>